<gene>
    <name evidence="10" type="ORF">C2E21_0898</name>
</gene>
<dbReference type="SUPFAM" id="SSF51161">
    <property type="entry name" value="Trimeric LpxA-like enzymes"/>
    <property type="match status" value="1"/>
</dbReference>
<keyword evidence="6" id="KW-0547">Nucleotide-binding</keyword>
<dbReference type="STRING" id="3076.A0A2P6U3J0"/>
<dbReference type="PROSITE" id="PS00101">
    <property type="entry name" value="HEXAPEP_TRANSFERASES"/>
    <property type="match status" value="1"/>
</dbReference>
<dbReference type="GO" id="GO:0005525">
    <property type="term" value="F:GTP binding"/>
    <property type="evidence" value="ECO:0007669"/>
    <property type="project" value="UniProtKB-KW"/>
</dbReference>
<feature type="domain" description="Nucleotidyl transferase" evidence="8">
    <location>
        <begin position="188"/>
        <end position="269"/>
    </location>
</feature>
<dbReference type="InterPro" id="IPR018357">
    <property type="entry name" value="Hexapep_transf_CS"/>
</dbReference>
<dbReference type="OrthoDB" id="1733332at2759"/>
<evidence type="ECO:0000313" key="11">
    <source>
        <dbReference type="Proteomes" id="UP000239899"/>
    </source>
</evidence>
<sequence length="402" mass="44301">MADGSKPAPKALVLVGGYGTRLRPLTLTVPKPIIDFANRPMIVHQIEALKEAGCDEVVLAINYRPQVMMDFLKEWEEKLNIKITCSQEPEPMGTAGPLALARDILYNDTNTPFFVLNSDVVCEYPMKEMLERHLATGAEATILVTKVSDPSKYGVVVMDEDLKVERFVEKPQVRFCTSSCSSCCCAAVVVMDEDLKVERFVEKPQTFVGDKINAGIYCLSPSILNRIEPRPTSIEKEVFPAVAADGKLYAMALEGYWMDVGQPKDYLTGLALHLDSLRQKRPEQLADGDGIQGNAIIDPTAKIGKDCLIGPNVAIGKFCEIGDGVRLSNCVILNRVTIKNFSLIKDSIIGWSSKIGSWCRIEHKAVIGEDVFVKDEVQLNGAIVLPHKDIKESIMEPGTIIM</sequence>
<comment type="similarity">
    <text evidence="2">Belongs to the transferase hexapeptide repeat family.</text>
</comment>
<dbReference type="FunFam" id="3.90.550.10:FF:000013">
    <property type="entry name" value="mannose-1-phosphate guanyltransferase beta"/>
    <property type="match status" value="1"/>
</dbReference>
<dbReference type="Pfam" id="PF00483">
    <property type="entry name" value="NTP_transferase"/>
    <property type="match status" value="2"/>
</dbReference>
<dbReference type="SUPFAM" id="SSF53448">
    <property type="entry name" value="Nucleotide-diphospho-sugar transferases"/>
    <property type="match status" value="1"/>
</dbReference>
<dbReference type="UniPathway" id="UPA00126">
    <property type="reaction ID" value="UER00930"/>
</dbReference>
<evidence type="ECO:0000256" key="4">
    <source>
        <dbReference type="ARBA" id="ARBA00022679"/>
    </source>
</evidence>
<evidence type="ECO:0000259" key="8">
    <source>
        <dbReference type="Pfam" id="PF00483"/>
    </source>
</evidence>
<evidence type="ECO:0000256" key="3">
    <source>
        <dbReference type="ARBA" id="ARBA00012387"/>
    </source>
</evidence>
<dbReference type="InterPro" id="IPR050486">
    <property type="entry name" value="Mannose-1P_guanyltransferase"/>
</dbReference>
<dbReference type="InterPro" id="IPR056729">
    <property type="entry name" value="GMPPB_C"/>
</dbReference>
<dbReference type="EC" id="2.7.7.13" evidence="3"/>
<dbReference type="Proteomes" id="UP000239899">
    <property type="component" value="Unassembled WGS sequence"/>
</dbReference>
<dbReference type="AlphaFoldDB" id="A0A2P6U3J0"/>
<evidence type="ECO:0000256" key="2">
    <source>
        <dbReference type="ARBA" id="ARBA00007274"/>
    </source>
</evidence>
<feature type="domain" description="Mannose-1-phosphate guanyltransferase C-terminal" evidence="9">
    <location>
        <begin position="291"/>
        <end position="400"/>
    </location>
</feature>
<keyword evidence="4" id="KW-0808">Transferase</keyword>
<keyword evidence="5 10" id="KW-0548">Nucleotidyltransferase</keyword>
<dbReference type="InterPro" id="IPR029044">
    <property type="entry name" value="Nucleotide-diphossugar_trans"/>
</dbReference>
<dbReference type="Pfam" id="PF25087">
    <property type="entry name" value="GMPPB_C"/>
    <property type="match status" value="1"/>
</dbReference>
<comment type="pathway">
    <text evidence="1">Nucleotide-sugar biosynthesis; GDP-alpha-D-mannose biosynthesis; GDP-alpha-D-mannose from alpha-D-mannose 1-phosphate (GTP route): step 1/1.</text>
</comment>
<keyword evidence="7" id="KW-0342">GTP-binding</keyword>
<reference evidence="10 11" key="1">
    <citation type="journal article" date="2018" name="Plant J.">
        <title>Genome sequences of Chlorella sorokiniana UTEX 1602 and Micractinium conductrix SAG 241.80: implications to maltose excretion by a green alga.</title>
        <authorList>
            <person name="Arriola M.B."/>
            <person name="Velmurugan N."/>
            <person name="Zhang Y."/>
            <person name="Plunkett M.H."/>
            <person name="Hondzo H."/>
            <person name="Barney B.M."/>
        </authorList>
    </citation>
    <scope>NUCLEOTIDE SEQUENCE [LARGE SCALE GENOMIC DNA]</scope>
    <source>
        <strain evidence="11">UTEX 1602</strain>
    </source>
</reference>
<dbReference type="InterPro" id="IPR005835">
    <property type="entry name" value="NTP_transferase_dom"/>
</dbReference>
<accession>A0A2P6U3J0</accession>
<feature type="domain" description="Nucleotidyl transferase" evidence="8">
    <location>
        <begin position="10"/>
        <end position="172"/>
    </location>
</feature>
<dbReference type="PANTHER" id="PTHR22572">
    <property type="entry name" value="SUGAR-1-PHOSPHATE GUANYL TRANSFERASE"/>
    <property type="match status" value="1"/>
</dbReference>
<dbReference type="GO" id="GO:0009298">
    <property type="term" value="P:GDP-mannose biosynthetic process"/>
    <property type="evidence" value="ECO:0007669"/>
    <property type="project" value="UniProtKB-UniPathway"/>
</dbReference>
<evidence type="ECO:0000259" key="9">
    <source>
        <dbReference type="Pfam" id="PF25087"/>
    </source>
</evidence>
<evidence type="ECO:0000256" key="1">
    <source>
        <dbReference type="ARBA" id="ARBA00004823"/>
    </source>
</evidence>
<evidence type="ECO:0000256" key="7">
    <source>
        <dbReference type="ARBA" id="ARBA00023134"/>
    </source>
</evidence>
<name>A0A2P6U3J0_CHLSO</name>
<keyword evidence="11" id="KW-1185">Reference proteome</keyword>
<evidence type="ECO:0000256" key="6">
    <source>
        <dbReference type="ARBA" id="ARBA00022741"/>
    </source>
</evidence>
<comment type="caution">
    <text evidence="10">The sequence shown here is derived from an EMBL/GenBank/DDBJ whole genome shotgun (WGS) entry which is preliminary data.</text>
</comment>
<dbReference type="InterPro" id="IPR011004">
    <property type="entry name" value="Trimer_LpxA-like_sf"/>
</dbReference>
<dbReference type="InterPro" id="IPR045233">
    <property type="entry name" value="GMPPB_N"/>
</dbReference>
<dbReference type="EMBL" id="LHPG02000002">
    <property type="protein sequence ID" value="PRW60870.1"/>
    <property type="molecule type" value="Genomic_DNA"/>
</dbReference>
<dbReference type="Gene3D" id="3.90.550.10">
    <property type="entry name" value="Spore Coat Polysaccharide Biosynthesis Protein SpsA, Chain A"/>
    <property type="match status" value="2"/>
</dbReference>
<evidence type="ECO:0000256" key="5">
    <source>
        <dbReference type="ARBA" id="ARBA00022695"/>
    </source>
</evidence>
<dbReference type="CDD" id="cd06425">
    <property type="entry name" value="M1P_guanylylT_B_like_N"/>
    <property type="match status" value="1"/>
</dbReference>
<proteinExistence type="inferred from homology"/>
<dbReference type="GO" id="GO:0004475">
    <property type="term" value="F:mannose-1-phosphate guanylyltransferase (GTP) activity"/>
    <property type="evidence" value="ECO:0007669"/>
    <property type="project" value="UniProtKB-EC"/>
</dbReference>
<protein>
    <recommendedName>
        <fullName evidence="3">mannose-1-phosphate guanylyltransferase</fullName>
        <ecNumber evidence="3">2.7.7.13</ecNumber>
    </recommendedName>
</protein>
<dbReference type="Gene3D" id="2.160.10.10">
    <property type="entry name" value="Hexapeptide repeat proteins"/>
    <property type="match status" value="1"/>
</dbReference>
<evidence type="ECO:0000313" key="10">
    <source>
        <dbReference type="EMBL" id="PRW60870.1"/>
    </source>
</evidence>
<organism evidence="10 11">
    <name type="scientific">Chlorella sorokiniana</name>
    <name type="common">Freshwater green alga</name>
    <dbReference type="NCBI Taxonomy" id="3076"/>
    <lineage>
        <taxon>Eukaryota</taxon>
        <taxon>Viridiplantae</taxon>
        <taxon>Chlorophyta</taxon>
        <taxon>core chlorophytes</taxon>
        <taxon>Trebouxiophyceae</taxon>
        <taxon>Chlorellales</taxon>
        <taxon>Chlorellaceae</taxon>
        <taxon>Chlorella clade</taxon>
        <taxon>Chlorella</taxon>
    </lineage>
</organism>